<accession>A0A1V6TV29</accession>
<evidence type="ECO:0000256" key="1">
    <source>
        <dbReference type="SAM" id="SignalP"/>
    </source>
</evidence>
<feature type="signal peptide" evidence="1">
    <location>
        <begin position="1"/>
        <end position="24"/>
    </location>
</feature>
<evidence type="ECO:0000313" key="2">
    <source>
        <dbReference type="EMBL" id="OQE30046.1"/>
    </source>
</evidence>
<reference evidence="3" key="1">
    <citation type="journal article" date="2017" name="Nat. Microbiol.">
        <title>Global analysis of biosynthetic gene clusters reveals vast potential of secondary metabolite production in Penicillium species.</title>
        <authorList>
            <person name="Nielsen J.C."/>
            <person name="Grijseels S."/>
            <person name="Prigent S."/>
            <person name="Ji B."/>
            <person name="Dainat J."/>
            <person name="Nielsen K.F."/>
            <person name="Frisvad J.C."/>
            <person name="Workman M."/>
            <person name="Nielsen J."/>
        </authorList>
    </citation>
    <scope>NUCLEOTIDE SEQUENCE [LARGE SCALE GENOMIC DNA]</scope>
    <source>
        <strain evidence="3">IBT 24891</strain>
    </source>
</reference>
<comment type="caution">
    <text evidence="2">The sequence shown here is derived from an EMBL/GenBank/DDBJ whole genome shotgun (WGS) entry which is preliminary data.</text>
</comment>
<sequence length="104" mass="10468">MLITNLFKTLSLGTIMFAAPGYCGQKLNAVWSSGSWGAIGGPNGGAGSNGYSAGFNLLTEDGTVVFSSDYPGGYASCGNSNDSHGQAGHTFRLSGGCFAPGGEF</sequence>
<organism evidence="2 3">
    <name type="scientific">Penicillium steckii</name>
    <dbReference type="NCBI Taxonomy" id="303698"/>
    <lineage>
        <taxon>Eukaryota</taxon>
        <taxon>Fungi</taxon>
        <taxon>Dikarya</taxon>
        <taxon>Ascomycota</taxon>
        <taxon>Pezizomycotina</taxon>
        <taxon>Eurotiomycetes</taxon>
        <taxon>Eurotiomycetidae</taxon>
        <taxon>Eurotiales</taxon>
        <taxon>Aspergillaceae</taxon>
        <taxon>Penicillium</taxon>
    </lineage>
</organism>
<feature type="chain" id="PRO_5013139353" evidence="1">
    <location>
        <begin position="25"/>
        <end position="104"/>
    </location>
</feature>
<dbReference type="Proteomes" id="UP000191285">
    <property type="component" value="Unassembled WGS sequence"/>
</dbReference>
<keyword evidence="3" id="KW-1185">Reference proteome</keyword>
<dbReference type="AlphaFoldDB" id="A0A1V6TV29"/>
<protein>
    <submittedName>
        <fullName evidence="2">Uncharacterized protein</fullName>
    </submittedName>
</protein>
<dbReference type="EMBL" id="MLKD01000002">
    <property type="protein sequence ID" value="OQE30046.1"/>
    <property type="molecule type" value="Genomic_DNA"/>
</dbReference>
<keyword evidence="1" id="KW-0732">Signal</keyword>
<proteinExistence type="predicted"/>
<evidence type="ECO:0000313" key="3">
    <source>
        <dbReference type="Proteomes" id="UP000191285"/>
    </source>
</evidence>
<name>A0A1V6TV29_9EURO</name>
<gene>
    <name evidence="2" type="ORF">PENSTE_c002G01407</name>
</gene>